<keyword evidence="4 7" id="KW-0863">Zinc-finger</keyword>
<dbReference type="Gene3D" id="3.30.160.60">
    <property type="entry name" value="Classic Zinc Finger"/>
    <property type="match status" value="1"/>
</dbReference>
<dbReference type="InterPro" id="IPR036236">
    <property type="entry name" value="Znf_C2H2_sf"/>
</dbReference>
<evidence type="ECO:0000313" key="11">
    <source>
        <dbReference type="Proteomes" id="UP001147747"/>
    </source>
</evidence>
<evidence type="ECO:0000256" key="5">
    <source>
        <dbReference type="ARBA" id="ARBA00022833"/>
    </source>
</evidence>
<dbReference type="InterPro" id="IPR051059">
    <property type="entry name" value="VerF-like"/>
</dbReference>
<evidence type="ECO:0000256" key="6">
    <source>
        <dbReference type="ARBA" id="ARBA00023242"/>
    </source>
</evidence>
<comment type="subcellular location">
    <subcellularLocation>
        <location evidence="1">Nucleus</location>
    </subcellularLocation>
</comment>
<reference evidence="10" key="2">
    <citation type="journal article" date="2023" name="IMA Fungus">
        <title>Comparative genomic study of the Penicillium genus elucidates a diverse pangenome and 15 lateral gene transfer events.</title>
        <authorList>
            <person name="Petersen C."/>
            <person name="Sorensen T."/>
            <person name="Nielsen M.R."/>
            <person name="Sondergaard T.E."/>
            <person name="Sorensen J.L."/>
            <person name="Fitzpatrick D.A."/>
            <person name="Frisvad J.C."/>
            <person name="Nielsen K.L."/>
        </authorList>
    </citation>
    <scope>NUCLEOTIDE SEQUENCE</scope>
    <source>
        <strain evidence="10">IBT 29677</strain>
    </source>
</reference>
<dbReference type="PROSITE" id="PS50157">
    <property type="entry name" value="ZINC_FINGER_C2H2_2"/>
    <property type="match status" value="1"/>
</dbReference>
<keyword evidence="3" id="KW-0677">Repeat</keyword>
<evidence type="ECO:0000256" key="3">
    <source>
        <dbReference type="ARBA" id="ARBA00022737"/>
    </source>
</evidence>
<dbReference type="SUPFAM" id="SSF57667">
    <property type="entry name" value="beta-beta-alpha zinc fingers"/>
    <property type="match status" value="1"/>
</dbReference>
<dbReference type="GO" id="GO:0006351">
    <property type="term" value="P:DNA-templated transcription"/>
    <property type="evidence" value="ECO:0007669"/>
    <property type="project" value="InterPro"/>
</dbReference>
<keyword evidence="2" id="KW-0479">Metal-binding</keyword>
<gene>
    <name evidence="10" type="ORF">N7509_011105</name>
</gene>
<feature type="region of interest" description="Disordered" evidence="8">
    <location>
        <begin position="1"/>
        <end position="20"/>
    </location>
</feature>
<reference evidence="10" key="1">
    <citation type="submission" date="2022-12" db="EMBL/GenBank/DDBJ databases">
        <authorList>
            <person name="Petersen C."/>
        </authorList>
    </citation>
    <scope>NUCLEOTIDE SEQUENCE</scope>
    <source>
        <strain evidence="10">IBT 29677</strain>
    </source>
</reference>
<dbReference type="PANTHER" id="PTHR40626:SF3">
    <property type="entry name" value="TRANSCRIPTION FACTOR WITH C2H2 AND ZN(2)-CYS(6) DNA BINDING DOMAIN (EUROFUNG)-RELATED"/>
    <property type="match status" value="1"/>
</dbReference>
<evidence type="ECO:0000259" key="9">
    <source>
        <dbReference type="PROSITE" id="PS50157"/>
    </source>
</evidence>
<dbReference type="GeneID" id="81374722"/>
<dbReference type="EMBL" id="JAPZBU010000009">
    <property type="protein sequence ID" value="KAJ5388564.1"/>
    <property type="molecule type" value="Genomic_DNA"/>
</dbReference>
<comment type="caution">
    <text evidence="10">The sequence shown here is derived from an EMBL/GenBank/DDBJ whole genome shotgun (WGS) entry which is preliminary data.</text>
</comment>
<sequence>MAGASFPAPDAPDAPDTPRIVGNFPLEQTDQTNIRSIVGITSPLSSFTIMFGDIQSLGAPQTSLYYGDRPHACEFCGAAFNRKDVLRRHEKTCRARCPSVFDDRFTPQQNRESKRHRISADQSMAPGFDPLPEARAVGSEITSHTMETPFQQFNRASEQEDTNQAVLTVGNHMAWLNDETTLSNMVSEFSDESGNMLLPLDISAIDSILFPPKDPDLSIAEGLEFMAHFTSTQGMRTFADRESFRHRQEMAREAYKTHAQQGYKVRKIKDTTSDSDIFEVKPEEYSHKVNDPDPLHAKSRDMVVNLQDIISNKTNDNVITIEWTPSINQLCQDFFQPSNIRRFLEYFWSLWYPHCPIVHKPLFDPFSASPGLLCVMTIIGACLSPDENDSQASKGWLDSVEELIFRQVYFRSDRELLIDQPGQRKEIVQCMQAAYLVSSLQKREGSVEAQARMRRHRHASMVTTYWADKSFASASGYETYKLKRLVETICRGRRVDSYNNICVPDRRCTHHTPQLPTTDGGPQLKMDVACPESCFQAESAPECMKELHTWATTRFWKSRLSIVSVVRRICQCPIEESIIEDFAGLGTLNLFTLVQAIHSLMFQLHNSLVFESTLAPIQTGLDNWREIWNSRVPEDTGLPDTPENLWKRVGFLRHASEFWQLARLLMGKIMAANQDDGENAEEMEQLSRYDHTDMGEVNELIMEYRRMNLGVA</sequence>
<evidence type="ECO:0000256" key="7">
    <source>
        <dbReference type="PROSITE-ProRule" id="PRU00042"/>
    </source>
</evidence>
<proteinExistence type="predicted"/>
<evidence type="ECO:0000313" key="10">
    <source>
        <dbReference type="EMBL" id="KAJ5388564.1"/>
    </source>
</evidence>
<feature type="region of interest" description="Disordered" evidence="8">
    <location>
        <begin position="107"/>
        <end position="132"/>
    </location>
</feature>
<organism evidence="10 11">
    <name type="scientific">Penicillium cosmopolitanum</name>
    <dbReference type="NCBI Taxonomy" id="1131564"/>
    <lineage>
        <taxon>Eukaryota</taxon>
        <taxon>Fungi</taxon>
        <taxon>Dikarya</taxon>
        <taxon>Ascomycota</taxon>
        <taxon>Pezizomycotina</taxon>
        <taxon>Eurotiomycetes</taxon>
        <taxon>Eurotiomycetidae</taxon>
        <taxon>Eurotiales</taxon>
        <taxon>Aspergillaceae</taxon>
        <taxon>Penicillium</taxon>
    </lineage>
</organism>
<protein>
    <recommendedName>
        <fullName evidence="9">C2H2-type domain-containing protein</fullName>
    </recommendedName>
</protein>
<dbReference type="GO" id="GO:0008270">
    <property type="term" value="F:zinc ion binding"/>
    <property type="evidence" value="ECO:0007669"/>
    <property type="project" value="UniProtKB-KW"/>
</dbReference>
<dbReference type="OrthoDB" id="654211at2759"/>
<feature type="domain" description="C2H2-type" evidence="9">
    <location>
        <begin position="71"/>
        <end position="98"/>
    </location>
</feature>
<evidence type="ECO:0000256" key="8">
    <source>
        <dbReference type="SAM" id="MobiDB-lite"/>
    </source>
</evidence>
<dbReference type="GO" id="GO:0000785">
    <property type="term" value="C:chromatin"/>
    <property type="evidence" value="ECO:0007669"/>
    <property type="project" value="TreeGrafter"/>
</dbReference>
<dbReference type="AlphaFoldDB" id="A0A9X0B557"/>
<dbReference type="InterPro" id="IPR007219">
    <property type="entry name" value="XnlR_reg_dom"/>
</dbReference>
<evidence type="ECO:0000256" key="4">
    <source>
        <dbReference type="ARBA" id="ARBA00022771"/>
    </source>
</evidence>
<dbReference type="GO" id="GO:0000981">
    <property type="term" value="F:DNA-binding transcription factor activity, RNA polymerase II-specific"/>
    <property type="evidence" value="ECO:0007669"/>
    <property type="project" value="InterPro"/>
</dbReference>
<dbReference type="GO" id="GO:0005634">
    <property type="term" value="C:nucleus"/>
    <property type="evidence" value="ECO:0007669"/>
    <property type="project" value="UniProtKB-SubCell"/>
</dbReference>
<dbReference type="Pfam" id="PF04082">
    <property type="entry name" value="Fungal_trans"/>
    <property type="match status" value="1"/>
</dbReference>
<keyword evidence="11" id="KW-1185">Reference proteome</keyword>
<evidence type="ECO:0000256" key="1">
    <source>
        <dbReference type="ARBA" id="ARBA00004123"/>
    </source>
</evidence>
<dbReference type="PANTHER" id="PTHR40626">
    <property type="entry name" value="MIP31509P"/>
    <property type="match status" value="1"/>
</dbReference>
<keyword evidence="5" id="KW-0862">Zinc</keyword>
<dbReference type="GO" id="GO:0000978">
    <property type="term" value="F:RNA polymerase II cis-regulatory region sequence-specific DNA binding"/>
    <property type="evidence" value="ECO:0007669"/>
    <property type="project" value="InterPro"/>
</dbReference>
<keyword evidence="6" id="KW-0539">Nucleus</keyword>
<dbReference type="Proteomes" id="UP001147747">
    <property type="component" value="Unassembled WGS sequence"/>
</dbReference>
<name>A0A9X0B557_9EURO</name>
<dbReference type="InterPro" id="IPR013087">
    <property type="entry name" value="Znf_C2H2_type"/>
</dbReference>
<evidence type="ECO:0000256" key="2">
    <source>
        <dbReference type="ARBA" id="ARBA00022723"/>
    </source>
</evidence>
<accession>A0A9X0B557</accession>
<dbReference type="RefSeq" id="XP_056486362.1">
    <property type="nucleotide sequence ID" value="XM_056635742.1"/>
</dbReference>